<protein>
    <submittedName>
        <fullName evidence="3">Uncharacterized protein</fullName>
    </submittedName>
</protein>
<feature type="compositionally biased region" description="Low complexity" evidence="1">
    <location>
        <begin position="43"/>
        <end position="57"/>
    </location>
</feature>
<reference evidence="3" key="1">
    <citation type="submission" date="2021-01" db="EMBL/GenBank/DDBJ databases">
        <authorList>
            <person name="Corre E."/>
            <person name="Pelletier E."/>
            <person name="Niang G."/>
            <person name="Scheremetjew M."/>
            <person name="Finn R."/>
            <person name="Kale V."/>
            <person name="Holt S."/>
            <person name="Cochrane G."/>
            <person name="Meng A."/>
            <person name="Brown T."/>
            <person name="Cohen L."/>
        </authorList>
    </citation>
    <scope>NUCLEOTIDE SEQUENCE</scope>
    <source>
        <strain evidence="3">CCMP826</strain>
    </source>
</reference>
<feature type="transmembrane region" description="Helical" evidence="2">
    <location>
        <begin position="212"/>
        <end position="235"/>
    </location>
</feature>
<dbReference type="AlphaFoldDB" id="A0A7S2IE45"/>
<keyword evidence="2" id="KW-0812">Transmembrane</keyword>
<name>A0A7S2IE45_9STRA</name>
<feature type="transmembrane region" description="Helical" evidence="2">
    <location>
        <begin position="135"/>
        <end position="153"/>
    </location>
</feature>
<feature type="transmembrane region" description="Helical" evidence="2">
    <location>
        <begin position="256"/>
        <end position="280"/>
    </location>
</feature>
<organism evidence="3">
    <name type="scientific">Helicotheca tamesis</name>
    <dbReference type="NCBI Taxonomy" id="374047"/>
    <lineage>
        <taxon>Eukaryota</taxon>
        <taxon>Sar</taxon>
        <taxon>Stramenopiles</taxon>
        <taxon>Ochrophyta</taxon>
        <taxon>Bacillariophyta</taxon>
        <taxon>Mediophyceae</taxon>
        <taxon>Lithodesmiophycidae</taxon>
        <taxon>Lithodesmiales</taxon>
        <taxon>Lithodesmiaceae</taxon>
        <taxon>Helicotheca</taxon>
    </lineage>
</organism>
<evidence type="ECO:0000256" key="2">
    <source>
        <dbReference type="SAM" id="Phobius"/>
    </source>
</evidence>
<proteinExistence type="predicted"/>
<gene>
    <name evidence="3" type="ORF">HTAM1171_LOCUS11536</name>
</gene>
<feature type="transmembrane region" description="Helical" evidence="2">
    <location>
        <begin position="369"/>
        <end position="389"/>
    </location>
</feature>
<sequence>MPPQFSKNEENEQPVEIRDEKIMCKPDNTAEHPKQSYMRQRSNANVNNGNKNVTIQNEKGQRQDSNIESYAKNASQSNEGNSLYFNLPFSLLLTYGSLEFAQWFPYVLAPQAAVATYVPASWRYDEFETRFDNSIWTWGTDYGLCVIFSYAAYKCYTAYKSEDSAEGRVASARLRILSAAMMALYAISVFAGGWAHQFFTTLDSLNTTEFRIIWTICVGTVTAAGGLMGAIGSEVSRSFRPGSRLASRELFSPPAFPGWFWAVWAIYMTSACAIGSISFKRPACDIFIAGTTQFVPTVHAISSLFVRYFREKKREEKQKDGNSSGEVLRLYRVLYYVGFAFNSPLLPAYPLLVQYTSLSLGSVNTLLHAWLLAGWGMQAIGLFHLSSVLSSSGAKTDMTTPSSSFSTL</sequence>
<evidence type="ECO:0000313" key="3">
    <source>
        <dbReference type="EMBL" id="CAD9516511.1"/>
    </source>
</evidence>
<feature type="compositionally biased region" description="Basic and acidic residues" evidence="1">
    <location>
        <begin position="7"/>
        <end position="34"/>
    </location>
</feature>
<dbReference type="EMBL" id="HBGV01018651">
    <property type="protein sequence ID" value="CAD9516511.1"/>
    <property type="molecule type" value="Transcribed_RNA"/>
</dbReference>
<feature type="transmembrane region" description="Helical" evidence="2">
    <location>
        <begin position="330"/>
        <end position="349"/>
    </location>
</feature>
<feature type="transmembrane region" description="Helical" evidence="2">
    <location>
        <begin position="286"/>
        <end position="309"/>
    </location>
</feature>
<keyword evidence="2" id="KW-1133">Transmembrane helix</keyword>
<accession>A0A7S2IE45</accession>
<keyword evidence="2" id="KW-0472">Membrane</keyword>
<feature type="transmembrane region" description="Helical" evidence="2">
    <location>
        <begin position="174"/>
        <end position="192"/>
    </location>
</feature>
<evidence type="ECO:0000256" key="1">
    <source>
        <dbReference type="SAM" id="MobiDB-lite"/>
    </source>
</evidence>
<feature type="region of interest" description="Disordered" evidence="1">
    <location>
        <begin position="1"/>
        <end position="64"/>
    </location>
</feature>